<proteinExistence type="predicted"/>
<dbReference type="InterPro" id="IPR006175">
    <property type="entry name" value="YjgF/YER057c/UK114"/>
</dbReference>
<organism evidence="1 3">
    <name type="scientific">Canicola haemoglobinophilus</name>
    <dbReference type="NCBI Taxonomy" id="733"/>
    <lineage>
        <taxon>Bacteria</taxon>
        <taxon>Pseudomonadati</taxon>
        <taxon>Pseudomonadota</taxon>
        <taxon>Gammaproteobacteria</taxon>
        <taxon>Pasteurellales</taxon>
        <taxon>Pasteurellaceae</taxon>
        <taxon>Canicola</taxon>
    </lineage>
</organism>
<accession>A0A1V4B018</accession>
<dbReference type="AlphaFoldDB" id="A0A1V4B018"/>
<dbReference type="Gene3D" id="3.30.1330.40">
    <property type="entry name" value="RutC-like"/>
    <property type="match status" value="1"/>
</dbReference>
<dbReference type="RefSeq" id="WP_078218816.1">
    <property type="nucleotide sequence ID" value="NZ_MUXZ01000022.1"/>
</dbReference>
<dbReference type="GO" id="GO:0016787">
    <property type="term" value="F:hydrolase activity"/>
    <property type="evidence" value="ECO:0007669"/>
    <property type="project" value="UniProtKB-KW"/>
</dbReference>
<dbReference type="PANTHER" id="PTHR47328">
    <property type="match status" value="1"/>
</dbReference>
<dbReference type="EC" id="3.5.4.-" evidence="1"/>
<dbReference type="EMBL" id="UGHF01000001">
    <property type="protein sequence ID" value="STO61002.1"/>
    <property type="molecule type" value="Genomic_DNA"/>
</dbReference>
<evidence type="ECO:0000313" key="3">
    <source>
        <dbReference type="Proteomes" id="UP000254329"/>
    </source>
</evidence>
<dbReference type="Proteomes" id="UP000254496">
    <property type="component" value="Unassembled WGS sequence"/>
</dbReference>
<evidence type="ECO:0000313" key="1">
    <source>
        <dbReference type="EMBL" id="STO61002.1"/>
    </source>
</evidence>
<keyword evidence="3" id="KW-1185">Reference proteome</keyword>
<dbReference type="EMBL" id="UGHJ01000001">
    <property type="protein sequence ID" value="STO68125.1"/>
    <property type="molecule type" value="Genomic_DNA"/>
</dbReference>
<protein>
    <submittedName>
        <fullName evidence="1">Translation inhibitor of mRNA</fullName>
        <ecNumber evidence="1">3.5.4.-</ecNumber>
    </submittedName>
</protein>
<dbReference type="InterPro" id="IPR035959">
    <property type="entry name" value="RutC-like_sf"/>
</dbReference>
<gene>
    <name evidence="1" type="primary">yabJ</name>
    <name evidence="1" type="ORF">NCTC1659_02306</name>
    <name evidence="2" type="ORF">NCTC8540_00612</name>
</gene>
<dbReference type="PANTHER" id="PTHR47328:SF1">
    <property type="entry name" value="RUTC FAMILY PROTEIN YOAB"/>
    <property type="match status" value="1"/>
</dbReference>
<dbReference type="OrthoDB" id="6899345at2"/>
<dbReference type="Pfam" id="PF01042">
    <property type="entry name" value="Ribonuc_L-PSP"/>
    <property type="match status" value="1"/>
</dbReference>
<dbReference type="Proteomes" id="UP000254329">
    <property type="component" value="Unassembled WGS sequence"/>
</dbReference>
<sequence length="116" mass="13059">MEKIQRFHSNGRLSEMVIHNNTAYLAGQVPENTDVDAYLQTKEVLGLIDKLLLEIGSSKSNILTAQIFLPDMQDYQAMNKAWDEWVDPENAPARATVQSQLADPKWKVEIVVVATC</sequence>
<reference evidence="3 4" key="1">
    <citation type="submission" date="2018-06" db="EMBL/GenBank/DDBJ databases">
        <authorList>
            <consortium name="Pathogen Informatics"/>
            <person name="Doyle S."/>
        </authorList>
    </citation>
    <scope>NUCLEOTIDE SEQUENCE [LARGE SCALE GENOMIC DNA]</scope>
    <source>
        <strain evidence="1 3">NCTC1659</strain>
        <strain evidence="2 4">NCTC8540</strain>
    </source>
</reference>
<dbReference type="STRING" id="733.B0186_07885"/>
<dbReference type="CDD" id="cd06150">
    <property type="entry name" value="YjgF_YER057c_UK114_like_2"/>
    <property type="match status" value="1"/>
</dbReference>
<dbReference type="SUPFAM" id="SSF55298">
    <property type="entry name" value="YjgF-like"/>
    <property type="match status" value="1"/>
</dbReference>
<dbReference type="InterPro" id="IPR035709">
    <property type="entry name" value="YoaB-like"/>
</dbReference>
<evidence type="ECO:0000313" key="2">
    <source>
        <dbReference type="EMBL" id="STO68125.1"/>
    </source>
</evidence>
<name>A0A1V4B018_9PAST</name>
<evidence type="ECO:0000313" key="4">
    <source>
        <dbReference type="Proteomes" id="UP000254496"/>
    </source>
</evidence>
<keyword evidence="1" id="KW-0378">Hydrolase</keyword>